<dbReference type="SMART" id="SM00304">
    <property type="entry name" value="HAMP"/>
    <property type="match status" value="1"/>
</dbReference>
<keyword evidence="3 9" id="KW-0812">Transmembrane</keyword>
<keyword evidence="2" id="KW-0145">Chemotaxis</keyword>
<comment type="subcellular location">
    <subcellularLocation>
        <location evidence="1">Membrane</location>
        <topology evidence="1">Multi-pass membrane protein</topology>
    </subcellularLocation>
</comment>
<dbReference type="GO" id="GO:0006935">
    <property type="term" value="P:chemotaxis"/>
    <property type="evidence" value="ECO:0007669"/>
    <property type="project" value="UniProtKB-KW"/>
</dbReference>
<feature type="domain" description="Methyl-accepting transducer" evidence="10">
    <location>
        <begin position="269"/>
        <end position="505"/>
    </location>
</feature>
<dbReference type="Pfam" id="PF00015">
    <property type="entry name" value="MCPsignal"/>
    <property type="match status" value="1"/>
</dbReference>
<dbReference type="RefSeq" id="WP_179538864.1">
    <property type="nucleotide sequence ID" value="NZ_JACBYV010000001.1"/>
</dbReference>
<dbReference type="GO" id="GO:0016020">
    <property type="term" value="C:membrane"/>
    <property type="evidence" value="ECO:0007669"/>
    <property type="project" value="UniProtKB-SubCell"/>
</dbReference>
<name>A0A7Z0BRF7_9GAMM</name>
<dbReference type="PRINTS" id="PR00260">
    <property type="entry name" value="CHEMTRNSDUCR"/>
</dbReference>
<evidence type="ECO:0000256" key="3">
    <source>
        <dbReference type="ARBA" id="ARBA00022692"/>
    </source>
</evidence>
<evidence type="ECO:0000256" key="5">
    <source>
        <dbReference type="ARBA" id="ARBA00023136"/>
    </source>
</evidence>
<reference evidence="12 13" key="1">
    <citation type="submission" date="2020-07" db="EMBL/GenBank/DDBJ databases">
        <title>Genomic analyses of the natural microbiome of Caenorhabditis elegans.</title>
        <authorList>
            <person name="Samuel B."/>
        </authorList>
    </citation>
    <scope>NUCLEOTIDE SEQUENCE [LARGE SCALE GENOMIC DNA]</scope>
    <source>
        <strain evidence="12 13">BIGb0408</strain>
    </source>
</reference>
<dbReference type="PROSITE" id="PS50111">
    <property type="entry name" value="CHEMOTAXIS_TRANSDUC_2"/>
    <property type="match status" value="1"/>
</dbReference>
<dbReference type="PROSITE" id="PS50885">
    <property type="entry name" value="HAMP"/>
    <property type="match status" value="1"/>
</dbReference>
<keyword evidence="4 9" id="KW-1133">Transmembrane helix</keyword>
<comment type="similarity">
    <text evidence="7">Belongs to the methyl-accepting chemotaxis (MCP) protein family.</text>
</comment>
<evidence type="ECO:0000256" key="1">
    <source>
        <dbReference type="ARBA" id="ARBA00004141"/>
    </source>
</evidence>
<proteinExistence type="inferred from homology"/>
<dbReference type="SMART" id="SM00283">
    <property type="entry name" value="MA"/>
    <property type="match status" value="1"/>
</dbReference>
<evidence type="ECO:0000313" key="12">
    <source>
        <dbReference type="EMBL" id="NYH74183.1"/>
    </source>
</evidence>
<sequence>MFPHLKVRTGMAAVLVVFVVALLFSVVNNWRSAELSHEQISELNRATRQIDGINNALLLAIRTSANVSSAFIESVGGHQQDSEARLVRSEGIWKEAIAKVESATADITDPVLQGYVRELKAAFTEYGEAIVGQRAATRSQSAADYFQVNIAAGNGMTKLQAVRVKLVDELDARSKQIIAQSAQRLTLSQTLAIALAVVTLVLAVLCWGFIASRVLRPLREAGEHFRRIAGGDLTQPVSVPGRNEIGELFVELQQMQTSQRDTLNLIAGSATQLASAAEQLNVVTEESNRGLQQQDQQLEQAATAVTEMTSAVEEVARNAVSTSQAATASDGLSQKSREQVRENIQGTHSMATEIQDSAERIQNLASEVQNISTVLDVIRSISEQTNLLALNAAIEAARAGEAGRGFAVVADEVRTLAHRTQTSTREIEQMIATVQNNAEQAASVMRSSTEKAQDTLKITQASGEMLEEIFSAIGQINERNLVIASAAEEQAQVAREVDRNLVAIRDLSAQSAAGALQTNSASHELSRLAVELSALVGRFRI</sequence>
<dbReference type="GO" id="GO:0004888">
    <property type="term" value="F:transmembrane signaling receptor activity"/>
    <property type="evidence" value="ECO:0007669"/>
    <property type="project" value="InterPro"/>
</dbReference>
<dbReference type="Pfam" id="PF00672">
    <property type="entry name" value="HAMP"/>
    <property type="match status" value="1"/>
</dbReference>
<dbReference type="EMBL" id="JACBYV010000001">
    <property type="protein sequence ID" value="NYH74183.1"/>
    <property type="molecule type" value="Genomic_DNA"/>
</dbReference>
<evidence type="ECO:0000256" key="9">
    <source>
        <dbReference type="SAM" id="Phobius"/>
    </source>
</evidence>
<organism evidence="12 13">
    <name type="scientific">Phytopseudomonas flavescens</name>
    <dbReference type="NCBI Taxonomy" id="29435"/>
    <lineage>
        <taxon>Bacteria</taxon>
        <taxon>Pseudomonadati</taxon>
        <taxon>Pseudomonadota</taxon>
        <taxon>Gammaproteobacteria</taxon>
        <taxon>Pseudomonadales</taxon>
        <taxon>Pseudomonadaceae</taxon>
        <taxon>Phytopseudomonas</taxon>
    </lineage>
</organism>
<dbReference type="SUPFAM" id="SSF58104">
    <property type="entry name" value="Methyl-accepting chemotaxis protein (MCP) signaling domain"/>
    <property type="match status" value="1"/>
</dbReference>
<keyword evidence="6 8" id="KW-0807">Transducer</keyword>
<dbReference type="InterPro" id="IPR003660">
    <property type="entry name" value="HAMP_dom"/>
</dbReference>
<evidence type="ECO:0000313" key="13">
    <source>
        <dbReference type="Proteomes" id="UP000578688"/>
    </source>
</evidence>
<keyword evidence="13" id="KW-1185">Reference proteome</keyword>
<evidence type="ECO:0000256" key="8">
    <source>
        <dbReference type="PROSITE-ProRule" id="PRU00284"/>
    </source>
</evidence>
<dbReference type="InterPro" id="IPR004089">
    <property type="entry name" value="MCPsignal_dom"/>
</dbReference>
<dbReference type="AlphaFoldDB" id="A0A7Z0BRF7"/>
<dbReference type="Gene3D" id="1.10.287.950">
    <property type="entry name" value="Methyl-accepting chemotaxis protein"/>
    <property type="match status" value="1"/>
</dbReference>
<feature type="transmembrane region" description="Helical" evidence="9">
    <location>
        <begin position="191"/>
        <end position="210"/>
    </location>
</feature>
<dbReference type="GO" id="GO:0007165">
    <property type="term" value="P:signal transduction"/>
    <property type="evidence" value="ECO:0007669"/>
    <property type="project" value="UniProtKB-KW"/>
</dbReference>
<feature type="domain" description="HAMP" evidence="11">
    <location>
        <begin position="212"/>
        <end position="264"/>
    </location>
</feature>
<dbReference type="InterPro" id="IPR004090">
    <property type="entry name" value="Chemotax_Me-accpt_rcpt"/>
</dbReference>
<dbReference type="Proteomes" id="UP000578688">
    <property type="component" value="Unassembled WGS sequence"/>
</dbReference>
<dbReference type="PANTHER" id="PTHR32089">
    <property type="entry name" value="METHYL-ACCEPTING CHEMOTAXIS PROTEIN MCPB"/>
    <property type="match status" value="1"/>
</dbReference>
<dbReference type="PANTHER" id="PTHR32089:SF120">
    <property type="entry name" value="METHYL-ACCEPTING CHEMOTAXIS PROTEIN TLPQ"/>
    <property type="match status" value="1"/>
</dbReference>
<dbReference type="CDD" id="cd06225">
    <property type="entry name" value="HAMP"/>
    <property type="match status" value="1"/>
</dbReference>
<comment type="caution">
    <text evidence="12">The sequence shown here is derived from an EMBL/GenBank/DDBJ whole genome shotgun (WGS) entry which is preliminary data.</text>
</comment>
<dbReference type="FunFam" id="1.10.287.950:FF:000001">
    <property type="entry name" value="Methyl-accepting chemotaxis sensory transducer"/>
    <property type="match status" value="1"/>
</dbReference>
<evidence type="ECO:0000256" key="6">
    <source>
        <dbReference type="ARBA" id="ARBA00023224"/>
    </source>
</evidence>
<evidence type="ECO:0000256" key="7">
    <source>
        <dbReference type="ARBA" id="ARBA00029447"/>
    </source>
</evidence>
<evidence type="ECO:0000259" key="11">
    <source>
        <dbReference type="PROSITE" id="PS50885"/>
    </source>
</evidence>
<evidence type="ECO:0000256" key="2">
    <source>
        <dbReference type="ARBA" id="ARBA00022500"/>
    </source>
</evidence>
<accession>A0A7Z0BRF7</accession>
<evidence type="ECO:0000256" key="4">
    <source>
        <dbReference type="ARBA" id="ARBA00022989"/>
    </source>
</evidence>
<keyword evidence="5 9" id="KW-0472">Membrane</keyword>
<evidence type="ECO:0000259" key="10">
    <source>
        <dbReference type="PROSITE" id="PS50111"/>
    </source>
</evidence>
<gene>
    <name evidence="12" type="ORF">FHR27_002793</name>
</gene>
<protein>
    <submittedName>
        <fullName evidence="12">Methyl-accepting chemotaxis protein</fullName>
    </submittedName>
</protein>